<protein>
    <recommendedName>
        <fullName evidence="3">Radical SAM protein</fullName>
    </recommendedName>
</protein>
<accession>A0ABU2QTE9</accession>
<dbReference type="EMBL" id="JAVRET010000002">
    <property type="protein sequence ID" value="MDT0407712.1"/>
    <property type="molecule type" value="Genomic_DNA"/>
</dbReference>
<reference evidence="2" key="1">
    <citation type="submission" date="2023-07" db="EMBL/GenBank/DDBJ databases">
        <title>30 novel species of actinomycetes from the DSMZ collection.</title>
        <authorList>
            <person name="Nouioui I."/>
        </authorList>
    </citation>
    <scope>NUCLEOTIDE SEQUENCE [LARGE SCALE GENOMIC DNA]</scope>
    <source>
        <strain evidence="2">DSM 41979</strain>
    </source>
</reference>
<gene>
    <name evidence="1" type="ORF">RM698_01430</name>
</gene>
<evidence type="ECO:0000313" key="2">
    <source>
        <dbReference type="Proteomes" id="UP001183610"/>
    </source>
</evidence>
<dbReference type="Proteomes" id="UP001183610">
    <property type="component" value="Unassembled WGS sequence"/>
</dbReference>
<sequence length="387" mass="42859">MPESTPLVTRFYEPVIDQHESWIAINPRQGCPKNCGYCYLKDRGQTLVKPVEVATPQDTVAQLLAGPYYHRDAVLALYTCTDALATPPNRAHLITLLHALAAERIPNPVCLITKCAFTPEVITCLETVQRKGLRMIVYLSYSGLGPEVEQGIDHDALRANFPALHHIGTPVIHYWRPFLPTNSTPEAVTRVLDHVTQYARCSVAIGLKVKPGGHELLTGLWPELADNDKDDVERASSVWPEQMRAMLPHLPDTYGDYPIYETNTCALSYVLGQPDRFHILGSTVCEKQNHCPAAQRALCEKGEPAPRVNSDSITAHLEKLGVTQARWSWDPASKTPTFLAPIPTAPANNLAQTLRIRVRTAANANDHYWTGKATGSVPLMIPDNRDV</sequence>
<evidence type="ECO:0000313" key="1">
    <source>
        <dbReference type="EMBL" id="MDT0407712.1"/>
    </source>
</evidence>
<dbReference type="RefSeq" id="WP_010270897.1">
    <property type="nucleotide sequence ID" value="NZ_JAVRET010000002.1"/>
</dbReference>
<name>A0ABU2QTE9_9ACTN</name>
<proteinExistence type="predicted"/>
<organism evidence="1 2">
    <name type="scientific">Streptomyces evansiae</name>
    <dbReference type="NCBI Taxonomy" id="3075535"/>
    <lineage>
        <taxon>Bacteria</taxon>
        <taxon>Bacillati</taxon>
        <taxon>Actinomycetota</taxon>
        <taxon>Actinomycetes</taxon>
        <taxon>Kitasatosporales</taxon>
        <taxon>Streptomycetaceae</taxon>
        <taxon>Streptomyces</taxon>
    </lineage>
</organism>
<keyword evidence="2" id="KW-1185">Reference proteome</keyword>
<comment type="caution">
    <text evidence="1">The sequence shown here is derived from an EMBL/GenBank/DDBJ whole genome shotgun (WGS) entry which is preliminary data.</text>
</comment>
<evidence type="ECO:0008006" key="3">
    <source>
        <dbReference type="Google" id="ProtNLM"/>
    </source>
</evidence>